<dbReference type="EMBL" id="JAHZST010000004">
    <property type="protein sequence ID" value="MBW8183561.1"/>
    <property type="molecule type" value="Genomic_DNA"/>
</dbReference>
<name>A0ABS7E1M9_9GAMM</name>
<gene>
    <name evidence="2" type="ORF">K0625_07755</name>
</gene>
<accession>A0ABS7E1M9</accession>
<dbReference type="RefSeq" id="WP_220109173.1">
    <property type="nucleotide sequence ID" value="NZ_JAHZST010000004.1"/>
</dbReference>
<sequence length="162" mass="18900">MGYYKELQEDFVSRTISLLRQYNEIIHQFKFEEQFNYTLAINCMLGLIVMPKEKVDTYIPNEELTPENRANMGLVETSIDESIRTLGELIQNLRHSIAHFDIVVHSDVSGELIDRLEFRGTKNQPESIANFKASEIFPFLCYYADKLSNNLEVYRRPRLVAS</sequence>
<reference evidence="2 3" key="1">
    <citation type="submission" date="2021-07" db="EMBL/GenBank/DDBJ databases">
        <title>Shewanella sp. nov, isolated from SCS.</title>
        <authorList>
            <person name="Cao W.R."/>
        </authorList>
    </citation>
    <scope>NUCLEOTIDE SEQUENCE [LARGE SCALE GENOMIC DNA]</scope>
    <source>
        <strain evidence="2 3">NR704-98</strain>
    </source>
</reference>
<keyword evidence="3" id="KW-1185">Reference proteome</keyword>
<dbReference type="Pfam" id="PF18736">
    <property type="entry name" value="pEK499_p136"/>
    <property type="match status" value="1"/>
</dbReference>
<evidence type="ECO:0000313" key="3">
    <source>
        <dbReference type="Proteomes" id="UP001195963"/>
    </source>
</evidence>
<dbReference type="Proteomes" id="UP001195963">
    <property type="component" value="Unassembled WGS sequence"/>
</dbReference>
<comment type="caution">
    <text evidence="2">The sequence shown here is derived from an EMBL/GenBank/DDBJ whole genome shotgun (WGS) entry which is preliminary data.</text>
</comment>
<evidence type="ECO:0000259" key="1">
    <source>
        <dbReference type="Pfam" id="PF18736"/>
    </source>
</evidence>
<evidence type="ECO:0000313" key="2">
    <source>
        <dbReference type="EMBL" id="MBW8183561.1"/>
    </source>
</evidence>
<feature type="domain" description="pEK499-p136 HEPN" evidence="1">
    <location>
        <begin position="1"/>
        <end position="151"/>
    </location>
</feature>
<protein>
    <recommendedName>
        <fullName evidence="1">pEK499-p136 HEPN domain-containing protein</fullName>
    </recommendedName>
</protein>
<dbReference type="InterPro" id="IPR041318">
    <property type="entry name" value="pEK499_p136"/>
</dbReference>
<organism evidence="2 3">
    <name type="scientific">Shewanella nanhaiensis</name>
    <dbReference type="NCBI Taxonomy" id="2864872"/>
    <lineage>
        <taxon>Bacteria</taxon>
        <taxon>Pseudomonadati</taxon>
        <taxon>Pseudomonadota</taxon>
        <taxon>Gammaproteobacteria</taxon>
        <taxon>Alteromonadales</taxon>
        <taxon>Shewanellaceae</taxon>
        <taxon>Shewanella</taxon>
    </lineage>
</organism>
<proteinExistence type="predicted"/>